<keyword evidence="3" id="KW-1185">Reference proteome</keyword>
<dbReference type="InterPro" id="IPR036188">
    <property type="entry name" value="FAD/NAD-bd_sf"/>
</dbReference>
<dbReference type="PRINTS" id="PR00420">
    <property type="entry name" value="RNGMNOXGNASE"/>
</dbReference>
<evidence type="ECO:0000259" key="1">
    <source>
        <dbReference type="Pfam" id="PF01494"/>
    </source>
</evidence>
<dbReference type="Pfam" id="PF01494">
    <property type="entry name" value="FAD_binding_3"/>
    <property type="match status" value="1"/>
</dbReference>
<dbReference type="Proteomes" id="UP000604475">
    <property type="component" value="Unassembled WGS sequence"/>
</dbReference>
<dbReference type="Gene3D" id="3.50.50.60">
    <property type="entry name" value="FAD/NAD(P)-binding domain"/>
    <property type="match status" value="1"/>
</dbReference>
<accession>A0A937UQZ9</accession>
<proteinExistence type="predicted"/>
<dbReference type="InterPro" id="IPR011777">
    <property type="entry name" value="Geranylgeranyl_Rdtase_fam"/>
</dbReference>
<dbReference type="NCBIfam" id="TIGR02032">
    <property type="entry name" value="GG-red-SF"/>
    <property type="match status" value="1"/>
</dbReference>
<dbReference type="InterPro" id="IPR002938">
    <property type="entry name" value="FAD-bd"/>
</dbReference>
<feature type="domain" description="FAD-binding" evidence="1">
    <location>
        <begin position="32"/>
        <end position="206"/>
    </location>
</feature>
<name>A0A937UQZ9_9ACTN</name>
<dbReference type="AlphaFoldDB" id="A0A937UQZ9"/>
<dbReference type="SUPFAM" id="SSF51905">
    <property type="entry name" value="FAD/NAD(P)-binding domain"/>
    <property type="match status" value="1"/>
</dbReference>
<dbReference type="EMBL" id="JAEACQ010000158">
    <property type="protein sequence ID" value="MBL7627241.1"/>
    <property type="molecule type" value="Genomic_DNA"/>
</dbReference>
<dbReference type="GO" id="GO:0071949">
    <property type="term" value="F:FAD binding"/>
    <property type="evidence" value="ECO:0007669"/>
    <property type="project" value="InterPro"/>
</dbReference>
<dbReference type="PANTHER" id="PTHR42685">
    <property type="entry name" value="GERANYLGERANYL DIPHOSPHATE REDUCTASE"/>
    <property type="match status" value="1"/>
</dbReference>
<dbReference type="InterPro" id="IPR050407">
    <property type="entry name" value="Geranylgeranyl_reductase"/>
</dbReference>
<organism evidence="2 3">
    <name type="scientific">Frankia nepalensis</name>
    <dbReference type="NCBI Taxonomy" id="1836974"/>
    <lineage>
        <taxon>Bacteria</taxon>
        <taxon>Bacillati</taxon>
        <taxon>Actinomycetota</taxon>
        <taxon>Actinomycetes</taxon>
        <taxon>Frankiales</taxon>
        <taxon>Frankiaceae</taxon>
        <taxon>Frankia</taxon>
    </lineage>
</organism>
<reference evidence="2" key="1">
    <citation type="submission" date="2020-12" db="EMBL/GenBank/DDBJ databases">
        <title>Genomic characterization of non-nitrogen-fixing Frankia strains.</title>
        <authorList>
            <person name="Carlos-Shanley C."/>
            <person name="Guerra T."/>
            <person name="Hahn D."/>
        </authorList>
    </citation>
    <scope>NUCLEOTIDE SEQUENCE</scope>
    <source>
        <strain evidence="2">CN6</strain>
    </source>
</reference>
<evidence type="ECO:0000313" key="3">
    <source>
        <dbReference type="Proteomes" id="UP000604475"/>
    </source>
</evidence>
<evidence type="ECO:0000313" key="2">
    <source>
        <dbReference type="EMBL" id="MBL7627241.1"/>
    </source>
</evidence>
<gene>
    <name evidence="2" type="ORF">I7412_08680</name>
</gene>
<comment type="caution">
    <text evidence="2">The sequence shown here is derived from an EMBL/GenBank/DDBJ whole genome shotgun (WGS) entry which is preliminary data.</text>
</comment>
<dbReference type="PANTHER" id="PTHR42685:SF22">
    <property type="entry name" value="CONDITIONED MEDIUM FACTOR RECEPTOR 1"/>
    <property type="match status" value="1"/>
</dbReference>
<protein>
    <submittedName>
        <fullName evidence="2">Geranylgeranyl reductase family protein</fullName>
    </submittedName>
</protein>
<dbReference type="GO" id="GO:0016628">
    <property type="term" value="F:oxidoreductase activity, acting on the CH-CH group of donors, NAD or NADP as acceptor"/>
    <property type="evidence" value="ECO:0007669"/>
    <property type="project" value="InterPro"/>
</dbReference>
<sequence>MGPVPAGRPAPAPVEAPTVPVGDLAELRGRLVDVLVVGGGPAGAAAALAALRVRPEATVVIADLAGFPRDKTCGDGVAPHGLDVLRHLGVADAATGFRPVDRMRLRTPGGAEVATPSARATHVIPRMVFDARLVAAARARGARVVRHRVRGFAATTVDGAPAVAVDGGALTARVLIGADGANSAVRRALGIGVNPPEALAIAVRAYADAPKADLPPEQYIEMTDEGWPAYAWSFPIGDGRANIGFGMLRAQLGATAAGGAAGEGKSAAAVSGRAVLHGTLARILPEQPAYPGTSRAHHLPMSTWRPRQPDGQVLLAGDAASLINPLTGEGIYYALLSGSLAGHAAMEAVLAGRPGQAGAAYRRALAGELGRHLRHTALLAGLVGRHRALMDATVRSASRRTELYDTLVEIGLGRGTIPAASLARLAARRALRLGR</sequence>